<dbReference type="AlphaFoldDB" id="A0A7G2CD45"/>
<dbReference type="Proteomes" id="UP000515908">
    <property type="component" value="Chromosome 07"/>
</dbReference>
<keyword evidence="8" id="KW-1185">Reference proteome</keyword>
<reference evidence="7 8" key="1">
    <citation type="submission" date="2020-08" db="EMBL/GenBank/DDBJ databases">
        <authorList>
            <person name="Newling K."/>
            <person name="Davey J."/>
            <person name="Forrester S."/>
        </authorList>
    </citation>
    <scope>NUCLEOTIDE SEQUENCE [LARGE SCALE GENOMIC DNA]</scope>
    <source>
        <strain evidence="8">Crithidia deanei Carvalho (ATCC PRA-265)</strain>
    </source>
</reference>
<dbReference type="EMBL" id="LR877151">
    <property type="protein sequence ID" value="CAD2216867.1"/>
    <property type="molecule type" value="Genomic_DNA"/>
</dbReference>
<dbReference type="SUPFAM" id="SSF90123">
    <property type="entry name" value="ABC transporter transmembrane region"/>
    <property type="match status" value="1"/>
</dbReference>
<proteinExistence type="predicted"/>
<dbReference type="VEuPathDB" id="TriTrypDB:ADEAN_000434500"/>
<dbReference type="InterPro" id="IPR036640">
    <property type="entry name" value="ABC1_TM_sf"/>
</dbReference>
<evidence type="ECO:0000256" key="2">
    <source>
        <dbReference type="ARBA" id="ARBA00022989"/>
    </source>
</evidence>
<keyword evidence="3 5" id="KW-0472">Membrane</keyword>
<feature type="compositionally biased region" description="Polar residues" evidence="4">
    <location>
        <begin position="377"/>
        <end position="386"/>
    </location>
</feature>
<dbReference type="GO" id="GO:0005524">
    <property type="term" value="F:ATP binding"/>
    <property type="evidence" value="ECO:0007669"/>
    <property type="project" value="InterPro"/>
</dbReference>
<gene>
    <name evidence="7" type="ORF">ADEAN_000434500</name>
</gene>
<protein>
    <submittedName>
        <fullName evidence="7">Uncharacterized protein</fullName>
    </submittedName>
</protein>
<keyword evidence="6" id="KW-0732">Signal</keyword>
<dbReference type="GO" id="GO:0016020">
    <property type="term" value="C:membrane"/>
    <property type="evidence" value="ECO:0007669"/>
    <property type="project" value="InterPro"/>
</dbReference>
<sequence length="415" mass="46560">MKLILIVVAIIEIQRLFNALVGVRPFALRDGWESCPLCRMRWRQSTRSSRVIHKCYVLLNKSERRVGDHFQDSDHASFWSKITYSWMSPFLSVALCTPFGFFGVPADVDQKKDAQTYWEVLNEATRRLPRLPADMSTRENLDNPAWALWRYQNKSKKELAELKKEGKLPDALPRQGALEGIFLWLTKPIRAVLSRAFVLFFLPSSVKKKTTTEKENPTEKSKPMKKKKGLFQLFMQHPSGKQYVYTCVPLKLAQDFLSLVAPLVVKKLVDFLRVAGMAVGDPAQGASSHFMRGLTVVAMLVVVVLLQVIIFQYYLTHLYSSSMKATGALKALISRHTLATPTAFGFQSAPKQEERLLSPVTQSPRPGSPQQPRSLSASMGRQSSPLPENAEPKKAAQGGLSKEGGGHLSPLHRRG</sequence>
<evidence type="ECO:0000256" key="5">
    <source>
        <dbReference type="SAM" id="Phobius"/>
    </source>
</evidence>
<keyword evidence="1 5" id="KW-0812">Transmembrane</keyword>
<evidence type="ECO:0000313" key="7">
    <source>
        <dbReference type="EMBL" id="CAD2216867.1"/>
    </source>
</evidence>
<name>A0A7G2CD45_9TRYP</name>
<organism evidence="7 8">
    <name type="scientific">Angomonas deanei</name>
    <dbReference type="NCBI Taxonomy" id="59799"/>
    <lineage>
        <taxon>Eukaryota</taxon>
        <taxon>Discoba</taxon>
        <taxon>Euglenozoa</taxon>
        <taxon>Kinetoplastea</taxon>
        <taxon>Metakinetoplastina</taxon>
        <taxon>Trypanosomatida</taxon>
        <taxon>Trypanosomatidae</taxon>
        <taxon>Strigomonadinae</taxon>
        <taxon>Angomonas</taxon>
    </lineage>
</organism>
<dbReference type="Gene3D" id="1.20.1560.10">
    <property type="entry name" value="ABC transporter type 1, transmembrane domain"/>
    <property type="match status" value="1"/>
</dbReference>
<feature type="chain" id="PRO_5028878040" evidence="6">
    <location>
        <begin position="20"/>
        <end position="415"/>
    </location>
</feature>
<accession>A0A7G2CD45</accession>
<keyword evidence="2 5" id="KW-1133">Transmembrane helix</keyword>
<evidence type="ECO:0000256" key="6">
    <source>
        <dbReference type="SAM" id="SignalP"/>
    </source>
</evidence>
<feature type="region of interest" description="Disordered" evidence="4">
    <location>
        <begin position="357"/>
        <end position="415"/>
    </location>
</feature>
<evidence type="ECO:0000256" key="4">
    <source>
        <dbReference type="SAM" id="MobiDB-lite"/>
    </source>
</evidence>
<evidence type="ECO:0000256" key="1">
    <source>
        <dbReference type="ARBA" id="ARBA00022692"/>
    </source>
</evidence>
<feature type="compositionally biased region" description="Low complexity" evidence="4">
    <location>
        <begin position="362"/>
        <end position="376"/>
    </location>
</feature>
<evidence type="ECO:0000313" key="8">
    <source>
        <dbReference type="Proteomes" id="UP000515908"/>
    </source>
</evidence>
<feature type="transmembrane region" description="Helical" evidence="5">
    <location>
        <begin position="294"/>
        <end position="315"/>
    </location>
</feature>
<feature type="signal peptide" evidence="6">
    <location>
        <begin position="1"/>
        <end position="19"/>
    </location>
</feature>
<evidence type="ECO:0000256" key="3">
    <source>
        <dbReference type="ARBA" id="ARBA00023136"/>
    </source>
</evidence>